<dbReference type="RefSeq" id="WP_086034252.1">
    <property type="nucleotide sequence ID" value="NZ_MDSU01000018.1"/>
</dbReference>
<dbReference type="PANTHER" id="PTHR23359">
    <property type="entry name" value="NUCLEOTIDE KINASE"/>
    <property type="match status" value="1"/>
</dbReference>
<keyword evidence="5" id="KW-0862">Zinc</keyword>
<evidence type="ECO:0000256" key="3">
    <source>
        <dbReference type="ARBA" id="ARBA00022741"/>
    </source>
</evidence>
<feature type="region of interest" description="LID" evidence="5">
    <location>
        <begin position="126"/>
        <end position="163"/>
    </location>
</feature>
<keyword evidence="3 5" id="KW-0547">Nucleotide-binding</keyword>
<dbReference type="NCBIfam" id="TIGR01351">
    <property type="entry name" value="adk"/>
    <property type="match status" value="1"/>
</dbReference>
<evidence type="ECO:0000256" key="4">
    <source>
        <dbReference type="ARBA" id="ARBA00022777"/>
    </source>
</evidence>
<keyword evidence="5" id="KW-0479">Metal-binding</keyword>
<dbReference type="Pfam" id="PF05191">
    <property type="entry name" value="ADK_lid"/>
    <property type="match status" value="1"/>
</dbReference>
<comment type="function">
    <text evidence="5">Catalyzes the reversible transfer of the terminal phosphate group between ATP and AMP. Plays an important role in cellular energy homeostasis and in adenine nucleotide metabolism.</text>
</comment>
<sequence length="215" mass="24234">MIVVLLGAPGVGKGTQSENIAKKFSIVQISTGDILRNEVKTQTDLGEKAKKYMEKGELVPDELIIKMIENRISKTDCANGFLLDGFPRTIEQAKSFDKMIERKSLNLDRVIYIDVANDEIVERLTLRRVCPTCGAIYHLKNKPPRQDMICDICGSKLVQRSDDTKETVENRLKVFKEHTKPLIDYYEKQGKLSSISGLGNVDEVFTRISKILGDL</sequence>
<dbReference type="PROSITE" id="PS00113">
    <property type="entry name" value="ADENYLATE_KINASE"/>
    <property type="match status" value="1"/>
</dbReference>
<gene>
    <name evidence="5" type="primary">adk</name>
    <name evidence="9" type="ORF">DESAMIL20_1555</name>
</gene>
<dbReference type="HAMAP" id="MF_00235">
    <property type="entry name" value="Adenylate_kinase_Adk"/>
    <property type="match status" value="1"/>
</dbReference>
<evidence type="ECO:0000313" key="9">
    <source>
        <dbReference type="EMBL" id="OSS42002.1"/>
    </source>
</evidence>
<organism evidence="9 10">
    <name type="scientific">Desulfurella amilsii</name>
    <dbReference type="NCBI Taxonomy" id="1562698"/>
    <lineage>
        <taxon>Bacteria</taxon>
        <taxon>Pseudomonadati</taxon>
        <taxon>Campylobacterota</taxon>
        <taxon>Desulfurellia</taxon>
        <taxon>Desulfurellales</taxon>
        <taxon>Desulfurellaceae</taxon>
        <taxon>Desulfurella</taxon>
    </lineage>
</organism>
<dbReference type="InterPro" id="IPR027417">
    <property type="entry name" value="P-loop_NTPase"/>
</dbReference>
<dbReference type="UniPathway" id="UPA00588">
    <property type="reaction ID" value="UER00649"/>
</dbReference>
<dbReference type="GO" id="GO:0005737">
    <property type="term" value="C:cytoplasm"/>
    <property type="evidence" value="ECO:0007669"/>
    <property type="project" value="UniProtKB-SubCell"/>
</dbReference>
<dbReference type="InterPro" id="IPR006259">
    <property type="entry name" value="Adenyl_kin_sub"/>
</dbReference>
<keyword evidence="5 7" id="KW-0067">ATP-binding</keyword>
<dbReference type="SUPFAM" id="SSF52540">
    <property type="entry name" value="P-loop containing nucleoside triphosphate hydrolases"/>
    <property type="match status" value="1"/>
</dbReference>
<feature type="binding site" evidence="5">
    <location>
        <position position="160"/>
    </location>
    <ligand>
        <name>AMP</name>
        <dbReference type="ChEBI" id="CHEBI:456215"/>
    </ligand>
</feature>
<protein>
    <recommendedName>
        <fullName evidence="5 7">Adenylate kinase</fullName>
        <shortName evidence="5">AK</shortName>
        <ecNumber evidence="5 7">2.7.4.3</ecNumber>
    </recommendedName>
    <alternativeName>
        <fullName evidence="5">ATP-AMP transphosphorylase</fullName>
    </alternativeName>
    <alternativeName>
        <fullName evidence="5">ATP:AMP phosphotransferase</fullName>
    </alternativeName>
    <alternativeName>
        <fullName evidence="5">Adenylate monophosphate kinase</fullName>
    </alternativeName>
</protein>
<dbReference type="PRINTS" id="PR00094">
    <property type="entry name" value="ADENYLTKNASE"/>
</dbReference>
<dbReference type="GO" id="GO:0005524">
    <property type="term" value="F:ATP binding"/>
    <property type="evidence" value="ECO:0007669"/>
    <property type="project" value="UniProtKB-UniRule"/>
</dbReference>
<dbReference type="GO" id="GO:0004017">
    <property type="term" value="F:AMP kinase activity"/>
    <property type="evidence" value="ECO:0007669"/>
    <property type="project" value="UniProtKB-UniRule"/>
</dbReference>
<feature type="binding site" evidence="5">
    <location>
        <begin position="10"/>
        <end position="15"/>
    </location>
    <ligand>
        <name>ATP</name>
        <dbReference type="ChEBI" id="CHEBI:30616"/>
    </ligand>
</feature>
<dbReference type="OrthoDB" id="9805030at2"/>
<feature type="binding site" evidence="5">
    <location>
        <position position="92"/>
    </location>
    <ligand>
        <name>AMP</name>
        <dbReference type="ChEBI" id="CHEBI:456215"/>
    </ligand>
</feature>
<feature type="binding site" evidence="5">
    <location>
        <position position="199"/>
    </location>
    <ligand>
        <name>ATP</name>
        <dbReference type="ChEBI" id="CHEBI:30616"/>
    </ligand>
</feature>
<dbReference type="Gene3D" id="3.40.50.300">
    <property type="entry name" value="P-loop containing nucleotide triphosphate hydrolases"/>
    <property type="match status" value="1"/>
</dbReference>
<feature type="domain" description="Adenylate kinase active site lid" evidence="8">
    <location>
        <begin position="127"/>
        <end position="162"/>
    </location>
</feature>
<comment type="subcellular location">
    <subcellularLocation>
        <location evidence="5 7">Cytoplasm</location>
    </subcellularLocation>
</comment>
<dbReference type="EMBL" id="MDSU01000018">
    <property type="protein sequence ID" value="OSS42002.1"/>
    <property type="molecule type" value="Genomic_DNA"/>
</dbReference>
<dbReference type="FunFam" id="3.40.50.300:FF:000106">
    <property type="entry name" value="Adenylate kinase mitochondrial"/>
    <property type="match status" value="1"/>
</dbReference>
<dbReference type="NCBIfam" id="NF001381">
    <property type="entry name" value="PRK00279.1-3"/>
    <property type="match status" value="1"/>
</dbReference>
<feature type="binding site" evidence="5">
    <location>
        <begin position="57"/>
        <end position="59"/>
    </location>
    <ligand>
        <name>AMP</name>
        <dbReference type="ChEBI" id="CHEBI:456215"/>
    </ligand>
</feature>
<dbReference type="GO" id="GO:0044209">
    <property type="term" value="P:AMP salvage"/>
    <property type="evidence" value="ECO:0007669"/>
    <property type="project" value="UniProtKB-UniRule"/>
</dbReference>
<feature type="binding site" evidence="5">
    <location>
        <position position="153"/>
    </location>
    <ligand>
        <name>Zn(2+)</name>
        <dbReference type="ChEBI" id="CHEBI:29105"/>
        <note>structural</note>
    </ligand>
</feature>
<accession>A0A1X4XWU0</accession>
<dbReference type="InterPro" id="IPR007862">
    <property type="entry name" value="Adenylate_kinase_lid-dom"/>
</dbReference>
<dbReference type="CDD" id="cd01428">
    <property type="entry name" value="ADK"/>
    <property type="match status" value="1"/>
</dbReference>
<evidence type="ECO:0000256" key="6">
    <source>
        <dbReference type="RuleBase" id="RU003330"/>
    </source>
</evidence>
<feature type="binding site" evidence="5">
    <location>
        <position position="127"/>
    </location>
    <ligand>
        <name>ATP</name>
        <dbReference type="ChEBI" id="CHEBI:30616"/>
    </ligand>
</feature>
<comment type="caution">
    <text evidence="9">The sequence shown here is derived from an EMBL/GenBank/DDBJ whole genome shotgun (WGS) entry which is preliminary data.</text>
</comment>
<keyword evidence="10" id="KW-1185">Reference proteome</keyword>
<keyword evidence="1 5" id="KW-0808">Transferase</keyword>
<reference evidence="9 10" key="1">
    <citation type="journal article" date="2017" name="Front. Microbiol.">
        <title>Genome Sequence of Desulfurella amilsii Strain TR1 and Comparative Genomics of Desulfurellaceae Family.</title>
        <authorList>
            <person name="Florentino A.P."/>
            <person name="Stams A.J."/>
            <person name="Sanchez-Andrea I."/>
        </authorList>
    </citation>
    <scope>NUCLEOTIDE SEQUENCE [LARGE SCALE GENOMIC DNA]</scope>
    <source>
        <strain evidence="9 10">TR1</strain>
    </source>
</reference>
<feature type="binding site" evidence="5">
    <location>
        <begin position="85"/>
        <end position="88"/>
    </location>
    <ligand>
        <name>AMP</name>
        <dbReference type="ChEBI" id="CHEBI:456215"/>
    </ligand>
</feature>
<feature type="binding site" evidence="5">
    <location>
        <position position="133"/>
    </location>
    <ligand>
        <name>Zn(2+)</name>
        <dbReference type="ChEBI" id="CHEBI:29105"/>
        <note>structural</note>
    </ligand>
</feature>
<evidence type="ECO:0000256" key="1">
    <source>
        <dbReference type="ARBA" id="ARBA00022679"/>
    </source>
</evidence>
<name>A0A1X4XWU0_9BACT</name>
<feature type="region of interest" description="NMP" evidence="5">
    <location>
        <begin position="30"/>
        <end position="59"/>
    </location>
</feature>
<evidence type="ECO:0000256" key="2">
    <source>
        <dbReference type="ARBA" id="ARBA00022727"/>
    </source>
</evidence>
<comment type="similarity">
    <text evidence="5 6">Belongs to the adenylate kinase family.</text>
</comment>
<dbReference type="Pfam" id="PF00406">
    <property type="entry name" value="ADK"/>
    <property type="match status" value="1"/>
</dbReference>
<dbReference type="NCBIfam" id="NF011100">
    <property type="entry name" value="PRK14527.1"/>
    <property type="match status" value="1"/>
</dbReference>
<feature type="binding site" evidence="5">
    <location>
        <position position="171"/>
    </location>
    <ligand>
        <name>AMP</name>
        <dbReference type="ChEBI" id="CHEBI:456215"/>
    </ligand>
</feature>
<dbReference type="Proteomes" id="UP000194141">
    <property type="component" value="Unassembled WGS sequence"/>
</dbReference>
<evidence type="ECO:0000313" key="10">
    <source>
        <dbReference type="Proteomes" id="UP000194141"/>
    </source>
</evidence>
<proteinExistence type="inferred from homology"/>
<keyword evidence="2 5" id="KW-0545">Nucleotide biosynthesis</keyword>
<dbReference type="AlphaFoldDB" id="A0A1X4XWU0"/>
<dbReference type="GO" id="GO:0008270">
    <property type="term" value="F:zinc ion binding"/>
    <property type="evidence" value="ECO:0007669"/>
    <property type="project" value="UniProtKB-UniRule"/>
</dbReference>
<dbReference type="InterPro" id="IPR000850">
    <property type="entry name" value="Adenylat/UMP-CMP_kin"/>
</dbReference>
<dbReference type="NCBIfam" id="NF001380">
    <property type="entry name" value="PRK00279.1-2"/>
    <property type="match status" value="1"/>
</dbReference>
<feature type="binding site" evidence="5">
    <location>
        <position position="31"/>
    </location>
    <ligand>
        <name>AMP</name>
        <dbReference type="ChEBI" id="CHEBI:456215"/>
    </ligand>
</feature>
<comment type="subunit">
    <text evidence="5 7">Monomer.</text>
</comment>
<keyword evidence="4 5" id="KW-0418">Kinase</keyword>
<evidence type="ECO:0000256" key="5">
    <source>
        <dbReference type="HAMAP-Rule" id="MF_00235"/>
    </source>
</evidence>
<feature type="binding site" evidence="5">
    <location>
        <position position="36"/>
    </location>
    <ligand>
        <name>AMP</name>
        <dbReference type="ChEBI" id="CHEBI:456215"/>
    </ligand>
</feature>
<evidence type="ECO:0000256" key="7">
    <source>
        <dbReference type="RuleBase" id="RU003331"/>
    </source>
</evidence>
<comment type="catalytic activity">
    <reaction evidence="5 7">
        <text>AMP + ATP = 2 ADP</text>
        <dbReference type="Rhea" id="RHEA:12973"/>
        <dbReference type="ChEBI" id="CHEBI:30616"/>
        <dbReference type="ChEBI" id="CHEBI:456215"/>
        <dbReference type="ChEBI" id="CHEBI:456216"/>
        <dbReference type="EC" id="2.7.4.3"/>
    </reaction>
</comment>
<feature type="binding site" evidence="5">
    <location>
        <begin position="136"/>
        <end position="137"/>
    </location>
    <ligand>
        <name>ATP</name>
        <dbReference type="ChEBI" id="CHEBI:30616"/>
    </ligand>
</feature>
<evidence type="ECO:0000259" key="8">
    <source>
        <dbReference type="Pfam" id="PF05191"/>
    </source>
</evidence>
<dbReference type="STRING" id="1562698.DESAMIL20_1555"/>
<dbReference type="EC" id="2.7.4.3" evidence="5 7"/>
<comment type="domain">
    <text evidence="5">Consists of three domains, a large central CORE domain and two small peripheral domains, NMPbind and LID, which undergo movements during catalysis. The LID domain closes over the site of phosphoryl transfer upon ATP binding. Assembling and dissambling the active center during each catalytic cycle provides an effective means to prevent ATP hydrolysis. Some bacteria have evolved a zinc-coordinating structure that stabilizes the LID domain.</text>
</comment>
<dbReference type="InterPro" id="IPR033690">
    <property type="entry name" value="Adenylat_kinase_CS"/>
</dbReference>
<keyword evidence="5" id="KW-0963">Cytoplasm</keyword>
<comment type="pathway">
    <text evidence="5">Purine metabolism; AMP biosynthesis via salvage pathway; AMP from ADP: step 1/1.</text>
</comment>
<feature type="binding site" evidence="5">
    <location>
        <position position="150"/>
    </location>
    <ligand>
        <name>Zn(2+)</name>
        <dbReference type="ChEBI" id="CHEBI:29105"/>
        <note>structural</note>
    </ligand>
</feature>
<feature type="binding site" evidence="5">
    <location>
        <position position="130"/>
    </location>
    <ligand>
        <name>Zn(2+)</name>
        <dbReference type="ChEBI" id="CHEBI:29105"/>
        <note>structural</note>
    </ligand>
</feature>